<accession>A0ACC1HBV1</accession>
<reference evidence="1" key="1">
    <citation type="submission" date="2022-06" db="EMBL/GenBank/DDBJ databases">
        <title>Phylogenomic reconstructions and comparative analyses of Kickxellomycotina fungi.</title>
        <authorList>
            <person name="Reynolds N.K."/>
            <person name="Stajich J.E."/>
            <person name="Barry K."/>
            <person name="Grigoriev I.V."/>
            <person name="Crous P."/>
            <person name="Smith M.E."/>
        </authorList>
    </citation>
    <scope>NUCLEOTIDE SEQUENCE</scope>
    <source>
        <strain evidence="1">RSA 2271</strain>
    </source>
</reference>
<evidence type="ECO:0000313" key="2">
    <source>
        <dbReference type="Proteomes" id="UP001145114"/>
    </source>
</evidence>
<organism evidence="1 2">
    <name type="scientific">Spiromyces aspiralis</name>
    <dbReference type="NCBI Taxonomy" id="68401"/>
    <lineage>
        <taxon>Eukaryota</taxon>
        <taxon>Fungi</taxon>
        <taxon>Fungi incertae sedis</taxon>
        <taxon>Zoopagomycota</taxon>
        <taxon>Kickxellomycotina</taxon>
        <taxon>Kickxellomycetes</taxon>
        <taxon>Kickxellales</taxon>
        <taxon>Kickxellaceae</taxon>
        <taxon>Spiromyces</taxon>
    </lineage>
</organism>
<protein>
    <submittedName>
        <fullName evidence="1">Uncharacterized protein</fullName>
    </submittedName>
</protein>
<evidence type="ECO:0000313" key="1">
    <source>
        <dbReference type="EMBL" id="KAJ1672747.1"/>
    </source>
</evidence>
<proteinExistence type="predicted"/>
<dbReference type="EMBL" id="JAMZIH010007902">
    <property type="protein sequence ID" value="KAJ1672747.1"/>
    <property type="molecule type" value="Genomic_DNA"/>
</dbReference>
<gene>
    <name evidence="1" type="ORF">EV182_006581</name>
</gene>
<feature type="non-terminal residue" evidence="1">
    <location>
        <position position="336"/>
    </location>
</feature>
<sequence length="336" mass="37463">MGVDPGQVFNVSRAWQDLEVIARDPHSFNDERVLPVREYLLSTIRAEIEVARRRELTLAAHSGGKSKRLARLERVEVDDAGSDPERAFGLLHPQTWRYIEDGSILVLVPGLESFEKEGADQDMLLVQAHYDSASLSRGASDDGVGVVVILEVLRNLLRYPTRHSVLLNIDWGEEKGLFGAELFARFHPWARAVRAYINLEAGGVGGKAILFRASNTELVEAYARVARNPDMSLFGNDALKLKLIRSDTDYSTYTRFGIPGLDIAFTDRRGFYHTRKDSPDMTSKGSILHMGSSTLATAREIADSDLLLRIPRSPVYRDSKPEYPPYSLPDGSHPIA</sequence>
<dbReference type="Proteomes" id="UP001145114">
    <property type="component" value="Unassembled WGS sequence"/>
</dbReference>
<keyword evidence="2" id="KW-1185">Reference proteome</keyword>
<comment type="caution">
    <text evidence="1">The sequence shown here is derived from an EMBL/GenBank/DDBJ whole genome shotgun (WGS) entry which is preliminary data.</text>
</comment>
<name>A0ACC1HBV1_9FUNG</name>